<dbReference type="AlphaFoldDB" id="A0A7Y9FFF3"/>
<evidence type="ECO:0000313" key="5">
    <source>
        <dbReference type="Proteomes" id="UP000577956"/>
    </source>
</evidence>
<dbReference type="Pfam" id="PF00581">
    <property type="entry name" value="Rhodanese"/>
    <property type="match status" value="1"/>
</dbReference>
<dbReference type="GO" id="GO:0016740">
    <property type="term" value="F:transferase activity"/>
    <property type="evidence" value="ECO:0007669"/>
    <property type="project" value="UniProtKB-KW"/>
</dbReference>
<keyword evidence="6" id="KW-1185">Reference proteome</keyword>
<sequence length="134" mass="13667">MQTSRRPALAALAVTLAVAALAGCSGGGAVTDVDVEEAATLLEDPDVTVVDVRTPAEFAEGHLDGAVNIDLSDPAFADLVAELPQDGAYLVYCRTDNRSGTATDLMAEEGLTDVHDLDGGVVAWAEAGMPLVVG</sequence>
<dbReference type="PROSITE" id="PS51257">
    <property type="entry name" value="PROKAR_LIPOPROTEIN"/>
    <property type="match status" value="1"/>
</dbReference>
<dbReference type="RefSeq" id="WP_140457835.1">
    <property type="nucleotide sequence ID" value="NZ_BAABFI010000002.1"/>
</dbReference>
<dbReference type="PROSITE" id="PS51318">
    <property type="entry name" value="TAT"/>
    <property type="match status" value="1"/>
</dbReference>
<dbReference type="Proteomes" id="UP000577956">
    <property type="component" value="Unassembled WGS sequence"/>
</dbReference>
<accession>A0A7Y9FFF3</accession>
<dbReference type="EMBL" id="JACCBK010000001">
    <property type="protein sequence ID" value="NYD86158.1"/>
    <property type="molecule type" value="Genomic_DNA"/>
</dbReference>
<evidence type="ECO:0000313" key="6">
    <source>
        <dbReference type="Proteomes" id="UP000618382"/>
    </source>
</evidence>
<feature type="signal peptide" evidence="1">
    <location>
        <begin position="1"/>
        <end position="22"/>
    </location>
</feature>
<organism evidence="4 5">
    <name type="scientific">Cellulomonas oligotrophica</name>
    <dbReference type="NCBI Taxonomy" id="931536"/>
    <lineage>
        <taxon>Bacteria</taxon>
        <taxon>Bacillati</taxon>
        <taxon>Actinomycetota</taxon>
        <taxon>Actinomycetes</taxon>
        <taxon>Micrococcales</taxon>
        <taxon>Cellulomonadaceae</taxon>
        <taxon>Cellulomonas</taxon>
    </lineage>
</organism>
<dbReference type="Gene3D" id="3.40.250.10">
    <property type="entry name" value="Rhodanese-like domain"/>
    <property type="match status" value="1"/>
</dbReference>
<dbReference type="EMBL" id="BONN01000015">
    <property type="protein sequence ID" value="GIG34330.1"/>
    <property type="molecule type" value="Genomic_DNA"/>
</dbReference>
<dbReference type="PANTHER" id="PTHR43031:SF1">
    <property type="entry name" value="PYRIDINE NUCLEOTIDE-DISULPHIDE OXIDOREDUCTASE"/>
    <property type="match status" value="1"/>
</dbReference>
<gene>
    <name evidence="4" type="ORF">BKA21_001707</name>
    <name evidence="3" type="ORF">Col01nite_34890</name>
</gene>
<evidence type="ECO:0000259" key="2">
    <source>
        <dbReference type="PROSITE" id="PS50206"/>
    </source>
</evidence>
<dbReference type="InterPro" id="IPR050229">
    <property type="entry name" value="GlpE_sulfurtransferase"/>
</dbReference>
<evidence type="ECO:0000256" key="1">
    <source>
        <dbReference type="SAM" id="SignalP"/>
    </source>
</evidence>
<evidence type="ECO:0000313" key="4">
    <source>
        <dbReference type="EMBL" id="NYD86158.1"/>
    </source>
</evidence>
<dbReference type="InterPro" id="IPR006311">
    <property type="entry name" value="TAT_signal"/>
</dbReference>
<keyword evidence="4" id="KW-0808">Transferase</keyword>
<dbReference type="CDD" id="cd00158">
    <property type="entry name" value="RHOD"/>
    <property type="match status" value="1"/>
</dbReference>
<name>A0A7Y9FFF3_9CELL</name>
<protein>
    <submittedName>
        <fullName evidence="3 4">Sulfurtransferase</fullName>
    </submittedName>
</protein>
<reference evidence="3 6" key="2">
    <citation type="submission" date="2021-01" db="EMBL/GenBank/DDBJ databases">
        <title>Whole genome shotgun sequence of Cellulomonas oligotrophica NBRC 109435.</title>
        <authorList>
            <person name="Komaki H."/>
            <person name="Tamura T."/>
        </authorList>
    </citation>
    <scope>NUCLEOTIDE SEQUENCE [LARGE SCALE GENOMIC DNA]</scope>
    <source>
        <strain evidence="3 6">NBRC 109435</strain>
    </source>
</reference>
<feature type="chain" id="PRO_5039080825" evidence="1">
    <location>
        <begin position="23"/>
        <end position="134"/>
    </location>
</feature>
<dbReference type="SUPFAM" id="SSF52821">
    <property type="entry name" value="Rhodanese/Cell cycle control phosphatase"/>
    <property type="match status" value="1"/>
</dbReference>
<dbReference type="PROSITE" id="PS50206">
    <property type="entry name" value="RHODANESE_3"/>
    <property type="match status" value="1"/>
</dbReference>
<dbReference type="Proteomes" id="UP000618382">
    <property type="component" value="Unassembled WGS sequence"/>
</dbReference>
<dbReference type="InterPro" id="IPR036873">
    <property type="entry name" value="Rhodanese-like_dom_sf"/>
</dbReference>
<dbReference type="SMART" id="SM00450">
    <property type="entry name" value="RHOD"/>
    <property type="match status" value="1"/>
</dbReference>
<feature type="domain" description="Rhodanese" evidence="2">
    <location>
        <begin position="43"/>
        <end position="133"/>
    </location>
</feature>
<reference evidence="4 5" key="1">
    <citation type="submission" date="2020-07" db="EMBL/GenBank/DDBJ databases">
        <title>Sequencing the genomes of 1000 actinobacteria strains.</title>
        <authorList>
            <person name="Klenk H.-P."/>
        </authorList>
    </citation>
    <scope>NUCLEOTIDE SEQUENCE [LARGE SCALE GENOMIC DNA]</scope>
    <source>
        <strain evidence="4 5">DSM 24482</strain>
    </source>
</reference>
<comment type="caution">
    <text evidence="4">The sequence shown here is derived from an EMBL/GenBank/DDBJ whole genome shotgun (WGS) entry which is preliminary data.</text>
</comment>
<keyword evidence="1" id="KW-0732">Signal</keyword>
<dbReference type="PANTHER" id="PTHR43031">
    <property type="entry name" value="FAD-DEPENDENT OXIDOREDUCTASE"/>
    <property type="match status" value="1"/>
</dbReference>
<evidence type="ECO:0000313" key="3">
    <source>
        <dbReference type="EMBL" id="GIG34330.1"/>
    </source>
</evidence>
<dbReference type="InterPro" id="IPR001763">
    <property type="entry name" value="Rhodanese-like_dom"/>
</dbReference>
<proteinExistence type="predicted"/>